<keyword evidence="2" id="KW-1185">Reference proteome</keyword>
<dbReference type="AlphaFoldDB" id="A0A418KHU7"/>
<dbReference type="OrthoDB" id="5182922at2"/>
<accession>A0A418KHU7</accession>
<evidence type="ECO:0000313" key="1">
    <source>
        <dbReference type="EMBL" id="RIQ11906.1"/>
    </source>
</evidence>
<dbReference type="EMBL" id="QUAL01000413">
    <property type="protein sequence ID" value="RIQ11906.1"/>
    <property type="molecule type" value="Genomic_DNA"/>
</dbReference>
<sequence length="175" mass="19614">MIPRTNAFSRYVGTWFDTTDSADMYIEACERAPKRLAEDADGSFHAIRDEFAAHIRDSSNPPLRGSTQWATDEWYRSIWYDVFGPEAPPGDPYPVPAEDWGSTRVTTYMIYAVNDEEEAMSDGAPEWLAARGLAAKDVYDAIGNATLRRPEPADYAEHLRRLTEAGLREEASSDG</sequence>
<dbReference type="Proteomes" id="UP000284057">
    <property type="component" value="Unassembled WGS sequence"/>
</dbReference>
<proteinExistence type="predicted"/>
<evidence type="ECO:0000313" key="2">
    <source>
        <dbReference type="Proteomes" id="UP000284057"/>
    </source>
</evidence>
<reference evidence="1 2" key="1">
    <citation type="submission" date="2018-09" db="EMBL/GenBank/DDBJ databases">
        <title>Isolation, diversity and antifungal activity of actinobacteria from wheat.</title>
        <authorList>
            <person name="Han C."/>
        </authorList>
    </citation>
    <scope>NUCLEOTIDE SEQUENCE [LARGE SCALE GENOMIC DNA]</scope>
    <source>
        <strain evidence="1 2">NEAU-YY265</strain>
    </source>
</reference>
<gene>
    <name evidence="1" type="ORF">DY240_27880</name>
</gene>
<name>A0A418KHU7_9ACTN</name>
<organism evidence="1 2">
    <name type="scientific">Jiangella rhizosphaerae</name>
    <dbReference type="NCBI Taxonomy" id="2293569"/>
    <lineage>
        <taxon>Bacteria</taxon>
        <taxon>Bacillati</taxon>
        <taxon>Actinomycetota</taxon>
        <taxon>Actinomycetes</taxon>
        <taxon>Jiangellales</taxon>
        <taxon>Jiangellaceae</taxon>
        <taxon>Jiangella</taxon>
    </lineage>
</organism>
<protein>
    <submittedName>
        <fullName evidence="1">Uncharacterized protein</fullName>
    </submittedName>
</protein>
<dbReference type="RefSeq" id="WP_119662921.1">
    <property type="nucleotide sequence ID" value="NZ_QUAL01000413.1"/>
</dbReference>
<comment type="caution">
    <text evidence="1">The sequence shown here is derived from an EMBL/GenBank/DDBJ whole genome shotgun (WGS) entry which is preliminary data.</text>
</comment>